<keyword evidence="5" id="KW-0133">Cell shape</keyword>
<evidence type="ECO:0000256" key="11">
    <source>
        <dbReference type="ARBA" id="ARBA00038053"/>
    </source>
</evidence>
<evidence type="ECO:0000256" key="5">
    <source>
        <dbReference type="ARBA" id="ARBA00022960"/>
    </source>
</evidence>
<keyword evidence="6" id="KW-0573">Peptidoglycan synthesis</keyword>
<keyword evidence="16" id="KW-0175">Coiled coil</keyword>
<name>A0A2S1QUL5_9FLAO</name>
<feature type="transmembrane region" description="Helical" evidence="17">
    <location>
        <begin position="286"/>
        <end position="307"/>
    </location>
</feature>
<feature type="transmembrane region" description="Helical" evidence="17">
    <location>
        <begin position="110"/>
        <end position="132"/>
    </location>
</feature>
<feature type="transmembrane region" description="Helical" evidence="17">
    <location>
        <begin position="319"/>
        <end position="340"/>
    </location>
</feature>
<keyword evidence="8 17" id="KW-0472">Membrane</keyword>
<proteinExistence type="inferred from homology"/>
<dbReference type="GO" id="GO:0005886">
    <property type="term" value="C:plasma membrane"/>
    <property type="evidence" value="ECO:0007669"/>
    <property type="project" value="TreeGrafter"/>
</dbReference>
<feature type="transmembrane region" description="Helical" evidence="17">
    <location>
        <begin position="53"/>
        <end position="74"/>
    </location>
</feature>
<dbReference type="AlphaFoldDB" id="A0A2S1QUL5"/>
<feature type="transmembrane region" description="Helical" evidence="17">
    <location>
        <begin position="191"/>
        <end position="213"/>
    </location>
</feature>
<evidence type="ECO:0000256" key="4">
    <source>
        <dbReference type="ARBA" id="ARBA00022692"/>
    </source>
</evidence>
<feature type="transmembrane region" description="Helical" evidence="17">
    <location>
        <begin position="14"/>
        <end position="41"/>
    </location>
</feature>
<dbReference type="RefSeq" id="WP_108776651.1">
    <property type="nucleotide sequence ID" value="NZ_CP029186.1"/>
</dbReference>
<evidence type="ECO:0000256" key="13">
    <source>
        <dbReference type="ARBA" id="ARBA00041418"/>
    </source>
</evidence>
<feature type="coiled-coil region" evidence="16">
    <location>
        <begin position="371"/>
        <end position="400"/>
    </location>
</feature>
<dbReference type="Proteomes" id="UP000244929">
    <property type="component" value="Chromosome"/>
</dbReference>
<dbReference type="PANTHER" id="PTHR30474">
    <property type="entry name" value="CELL CYCLE PROTEIN"/>
    <property type="match status" value="1"/>
</dbReference>
<evidence type="ECO:0000313" key="18">
    <source>
        <dbReference type="EMBL" id="AWH83941.1"/>
    </source>
</evidence>
<dbReference type="GO" id="GO:0008360">
    <property type="term" value="P:regulation of cell shape"/>
    <property type="evidence" value="ECO:0007669"/>
    <property type="project" value="UniProtKB-KW"/>
</dbReference>
<evidence type="ECO:0000256" key="1">
    <source>
        <dbReference type="ARBA" id="ARBA00004141"/>
    </source>
</evidence>
<dbReference type="GO" id="GO:0008955">
    <property type="term" value="F:peptidoglycan glycosyltransferase activity"/>
    <property type="evidence" value="ECO:0007669"/>
    <property type="project" value="UniProtKB-EC"/>
</dbReference>
<dbReference type="EC" id="2.4.99.28" evidence="14"/>
<reference evidence="18 19" key="1">
    <citation type="submission" date="2018-04" db="EMBL/GenBank/DDBJ databases">
        <title>Genome sequencing of Flavobacterium sp. HYN0059.</title>
        <authorList>
            <person name="Yi H."/>
            <person name="Baek C."/>
        </authorList>
    </citation>
    <scope>NUCLEOTIDE SEQUENCE [LARGE SCALE GENOMIC DNA]</scope>
    <source>
        <strain evidence="18 19">HYN0059</strain>
    </source>
</reference>
<dbReference type="OrthoDB" id="9812661at2"/>
<evidence type="ECO:0000256" key="6">
    <source>
        <dbReference type="ARBA" id="ARBA00022984"/>
    </source>
</evidence>
<comment type="subcellular location">
    <subcellularLocation>
        <location evidence="1">Membrane</location>
        <topology evidence="1">Multi-pass membrane protein</topology>
    </subcellularLocation>
</comment>
<evidence type="ECO:0000256" key="8">
    <source>
        <dbReference type="ARBA" id="ARBA00023136"/>
    </source>
</evidence>
<keyword evidence="18" id="KW-0132">Cell division</keyword>
<evidence type="ECO:0000256" key="3">
    <source>
        <dbReference type="ARBA" id="ARBA00022679"/>
    </source>
</evidence>
<protein>
    <recommendedName>
        <fullName evidence="12">Probable peptidoglycan glycosyltransferase FtsW</fullName>
        <ecNumber evidence="14">2.4.99.28</ecNumber>
    </recommendedName>
    <alternativeName>
        <fullName evidence="13">Cell division protein FtsW</fullName>
    </alternativeName>
    <alternativeName>
        <fullName evidence="10">Cell wall polymerase</fullName>
    </alternativeName>
    <alternativeName>
        <fullName evidence="9">Peptidoglycan polymerase</fullName>
    </alternativeName>
</protein>
<evidence type="ECO:0000256" key="17">
    <source>
        <dbReference type="SAM" id="Phobius"/>
    </source>
</evidence>
<evidence type="ECO:0000313" key="19">
    <source>
        <dbReference type="Proteomes" id="UP000244929"/>
    </source>
</evidence>
<dbReference type="PANTHER" id="PTHR30474:SF2">
    <property type="entry name" value="PEPTIDOGLYCAN GLYCOSYLTRANSFERASE FTSW-RELATED"/>
    <property type="match status" value="1"/>
</dbReference>
<keyword evidence="18" id="KW-0131">Cell cycle</keyword>
<keyword evidence="19" id="KW-1185">Reference proteome</keyword>
<keyword evidence="2" id="KW-0328">Glycosyltransferase</keyword>
<evidence type="ECO:0000256" key="2">
    <source>
        <dbReference type="ARBA" id="ARBA00022676"/>
    </source>
</evidence>
<dbReference type="KEGG" id="falb:HYN59_01915"/>
<dbReference type="GO" id="GO:0051301">
    <property type="term" value="P:cell division"/>
    <property type="evidence" value="ECO:0007669"/>
    <property type="project" value="UniProtKB-KW"/>
</dbReference>
<accession>A0A2S1QUL5</accession>
<keyword evidence="3" id="KW-0808">Transferase</keyword>
<keyword evidence="7 17" id="KW-1133">Transmembrane helix</keyword>
<evidence type="ECO:0000256" key="9">
    <source>
        <dbReference type="ARBA" id="ARBA00032370"/>
    </source>
</evidence>
<feature type="transmembrane region" description="Helical" evidence="17">
    <location>
        <begin position="80"/>
        <end position="98"/>
    </location>
</feature>
<feature type="transmembrane region" description="Helical" evidence="17">
    <location>
        <begin position="352"/>
        <end position="373"/>
    </location>
</feature>
<dbReference type="GO" id="GO:0009252">
    <property type="term" value="P:peptidoglycan biosynthetic process"/>
    <property type="evidence" value="ECO:0007669"/>
    <property type="project" value="UniProtKB-KW"/>
</dbReference>
<dbReference type="GO" id="GO:0032153">
    <property type="term" value="C:cell division site"/>
    <property type="evidence" value="ECO:0007669"/>
    <property type="project" value="TreeGrafter"/>
</dbReference>
<gene>
    <name evidence="18" type="ORF">HYN59_01915</name>
</gene>
<feature type="transmembrane region" description="Helical" evidence="17">
    <location>
        <begin position="152"/>
        <end position="184"/>
    </location>
</feature>
<sequence>MKELINNLKGDKGIWSFVMLLALISFMPVFSASTNLVYVVGKGSTIGYLVKHLVHIFIGFGLIYFVHKVPYHYYRGLSQIALPVVALLLVYTFFQGTVIDGANASRWIKVPFIGVTFQTSALAFIVLMIYVARYLAKMHDKPITFKGSFFELWVPVFVILALILPANFSTAALIFSMVCMLVFVGRYPLKYLGLIIVMGITMVALFVTVVMTFPKVIPNSRVDTWKSRIERFTTDAPGEDDYQIEKAKIAIATGGIYGQGPGKSIQKNFLPQSSSDFIFAIIVEEYGLLGGLAVLFLYLILFFRFLVTAHKAQTMFGKLLIVGLGFPIIFQALINMGVAVELLPVTGQTLPLISSGGSSIWMTCISIGIIISVTRKEEEIAQEQAEKEEREQTLQRMIDEHILREKQREEAEAAGLAEPAAYSIEDASSNPMNAVLGK</sequence>
<evidence type="ECO:0000256" key="14">
    <source>
        <dbReference type="ARBA" id="ARBA00044770"/>
    </source>
</evidence>
<dbReference type="Pfam" id="PF01098">
    <property type="entry name" value="FTSW_RODA_SPOVE"/>
    <property type="match status" value="1"/>
</dbReference>
<comment type="similarity">
    <text evidence="11">Belongs to the SEDS family. FtsW subfamily.</text>
</comment>
<comment type="catalytic activity">
    <reaction evidence="15">
        <text>[GlcNAc-(1-&gt;4)-Mur2Ac(oyl-L-Ala-gamma-D-Glu-L-Lys-D-Ala-D-Ala)](n)-di-trans,octa-cis-undecaprenyl diphosphate + beta-D-GlcNAc-(1-&gt;4)-Mur2Ac(oyl-L-Ala-gamma-D-Glu-L-Lys-D-Ala-D-Ala)-di-trans,octa-cis-undecaprenyl diphosphate = [GlcNAc-(1-&gt;4)-Mur2Ac(oyl-L-Ala-gamma-D-Glu-L-Lys-D-Ala-D-Ala)](n+1)-di-trans,octa-cis-undecaprenyl diphosphate + di-trans,octa-cis-undecaprenyl diphosphate + H(+)</text>
        <dbReference type="Rhea" id="RHEA:23708"/>
        <dbReference type="Rhea" id="RHEA-COMP:9602"/>
        <dbReference type="Rhea" id="RHEA-COMP:9603"/>
        <dbReference type="ChEBI" id="CHEBI:15378"/>
        <dbReference type="ChEBI" id="CHEBI:58405"/>
        <dbReference type="ChEBI" id="CHEBI:60033"/>
        <dbReference type="ChEBI" id="CHEBI:78435"/>
        <dbReference type="EC" id="2.4.99.28"/>
    </reaction>
</comment>
<evidence type="ECO:0000256" key="16">
    <source>
        <dbReference type="SAM" id="Coils"/>
    </source>
</evidence>
<dbReference type="GO" id="GO:0015648">
    <property type="term" value="F:lipid-linked peptidoglycan transporter activity"/>
    <property type="evidence" value="ECO:0007669"/>
    <property type="project" value="TreeGrafter"/>
</dbReference>
<evidence type="ECO:0000256" key="12">
    <source>
        <dbReference type="ARBA" id="ARBA00041185"/>
    </source>
</evidence>
<keyword evidence="4 17" id="KW-0812">Transmembrane</keyword>
<organism evidence="18 19">
    <name type="scientific">Flavobacterium album</name>
    <dbReference type="NCBI Taxonomy" id="2175091"/>
    <lineage>
        <taxon>Bacteria</taxon>
        <taxon>Pseudomonadati</taxon>
        <taxon>Bacteroidota</taxon>
        <taxon>Flavobacteriia</taxon>
        <taxon>Flavobacteriales</taxon>
        <taxon>Flavobacteriaceae</taxon>
        <taxon>Flavobacterium</taxon>
    </lineage>
</organism>
<evidence type="ECO:0000256" key="10">
    <source>
        <dbReference type="ARBA" id="ARBA00033270"/>
    </source>
</evidence>
<dbReference type="InterPro" id="IPR001182">
    <property type="entry name" value="FtsW/RodA"/>
</dbReference>
<evidence type="ECO:0000256" key="7">
    <source>
        <dbReference type="ARBA" id="ARBA00022989"/>
    </source>
</evidence>
<dbReference type="EMBL" id="CP029186">
    <property type="protein sequence ID" value="AWH83941.1"/>
    <property type="molecule type" value="Genomic_DNA"/>
</dbReference>
<evidence type="ECO:0000256" key="15">
    <source>
        <dbReference type="ARBA" id="ARBA00049902"/>
    </source>
</evidence>